<protein>
    <submittedName>
        <fullName evidence="9">Transcriptional adapter 2-alpha</fullName>
    </submittedName>
</protein>
<dbReference type="InterPro" id="IPR055141">
    <property type="entry name" value="TADA2A_B-like_dom"/>
</dbReference>
<evidence type="ECO:0000313" key="9">
    <source>
        <dbReference type="EMBL" id="KAJ6251364.1"/>
    </source>
</evidence>
<name>A0ABQ8Z3J9_9EUKA</name>
<proteinExistence type="predicted"/>
<feature type="domain" description="Myb-like" evidence="6">
    <location>
        <begin position="61"/>
        <end position="112"/>
    </location>
</feature>
<dbReference type="CDD" id="cd02335">
    <property type="entry name" value="ZZ_ADA2"/>
    <property type="match status" value="1"/>
</dbReference>
<dbReference type="PANTHER" id="PTHR12374:SF20">
    <property type="entry name" value="TRANSCRIPTIONAL ADAPTER 2-ALPHA"/>
    <property type="match status" value="1"/>
</dbReference>
<dbReference type="InterPro" id="IPR000433">
    <property type="entry name" value="Znf_ZZ"/>
</dbReference>
<dbReference type="InterPro" id="IPR041983">
    <property type="entry name" value="ADA2-like_ZZ"/>
</dbReference>
<gene>
    <name evidence="9" type="ORF">M0813_15126</name>
</gene>
<evidence type="ECO:0000256" key="3">
    <source>
        <dbReference type="ARBA" id="ARBA00022833"/>
    </source>
</evidence>
<sequence length="448" mass="52414">MITQDQTSFLCNSCFVKLENYAMVICAVCDDFLLCPECFSKGIEIGNHKKSHSYHIFAPPKHSIYEKKWNLNDELCILNQLEKKGFCNWEAVSEELKTKTKEECKSHYHQTYLKAPIFSRPEPIGEKKKQTLVLGKNGRLVLKQDDNGFSDLGQILPSTPRQRKRKNNRTKFSKPRDSPYSGKRIRGLISFGDCAGYMEKRQGFEIEYDEHAEDITKDMGFTEGNLQIEQLENQILQGTMERAGERERRTKTIVKLGLMYPRSITEKSKKKQFVTRKRKAFDLTMRHFTRCFDNKKQIENVSDSLFDEYKIKSEIIKLLEFRQMGVKSLSEGEKHLKMKKKIFKKERRTKRRANSRRKTLPVKQTPTRTPRKAKNAQTINNPNTFENNCSLLSEGEVNICNKINLESSQYLKIKKQTILNDKSNVINPLLSKEHLELINNYFEKNNWL</sequence>
<keyword evidence="3" id="KW-0862">Zinc</keyword>
<feature type="domain" description="SANT" evidence="8">
    <location>
        <begin position="64"/>
        <end position="116"/>
    </location>
</feature>
<dbReference type="PROSITE" id="PS51293">
    <property type="entry name" value="SANT"/>
    <property type="match status" value="1"/>
</dbReference>
<organism evidence="9 10">
    <name type="scientific">Anaeramoeba flamelloides</name>
    <dbReference type="NCBI Taxonomy" id="1746091"/>
    <lineage>
        <taxon>Eukaryota</taxon>
        <taxon>Metamonada</taxon>
        <taxon>Anaeramoebidae</taxon>
        <taxon>Anaeramoeba</taxon>
    </lineage>
</organism>
<evidence type="ECO:0000259" key="6">
    <source>
        <dbReference type="PROSITE" id="PS50090"/>
    </source>
</evidence>
<dbReference type="PROSITE" id="PS50090">
    <property type="entry name" value="MYB_LIKE"/>
    <property type="match status" value="1"/>
</dbReference>
<feature type="domain" description="ZZ-type" evidence="7">
    <location>
        <begin position="6"/>
        <end position="62"/>
    </location>
</feature>
<accession>A0ABQ8Z3J9</accession>
<dbReference type="Pfam" id="PF22941">
    <property type="entry name" value="TADA2A-like_3rd"/>
    <property type="match status" value="1"/>
</dbReference>
<dbReference type="InterPro" id="IPR009057">
    <property type="entry name" value="Homeodomain-like_sf"/>
</dbReference>
<evidence type="ECO:0000256" key="4">
    <source>
        <dbReference type="PROSITE-ProRule" id="PRU00228"/>
    </source>
</evidence>
<evidence type="ECO:0000256" key="2">
    <source>
        <dbReference type="ARBA" id="ARBA00022771"/>
    </source>
</evidence>
<dbReference type="Pfam" id="PF00249">
    <property type="entry name" value="Myb_DNA-binding"/>
    <property type="match status" value="1"/>
</dbReference>
<feature type="region of interest" description="Disordered" evidence="5">
    <location>
        <begin position="151"/>
        <end position="181"/>
    </location>
</feature>
<dbReference type="PANTHER" id="PTHR12374">
    <property type="entry name" value="TRANSCRIPTIONAL ADAPTOR 2 ADA2 -RELATED"/>
    <property type="match status" value="1"/>
</dbReference>
<dbReference type="SMART" id="SM00717">
    <property type="entry name" value="SANT"/>
    <property type="match status" value="1"/>
</dbReference>
<keyword evidence="10" id="KW-1185">Reference proteome</keyword>
<dbReference type="PROSITE" id="PS50135">
    <property type="entry name" value="ZF_ZZ_2"/>
    <property type="match status" value="1"/>
</dbReference>
<evidence type="ECO:0000259" key="8">
    <source>
        <dbReference type="PROSITE" id="PS51293"/>
    </source>
</evidence>
<feature type="compositionally biased region" description="Basic residues" evidence="5">
    <location>
        <begin position="161"/>
        <end position="173"/>
    </location>
</feature>
<evidence type="ECO:0000259" key="7">
    <source>
        <dbReference type="PROSITE" id="PS50135"/>
    </source>
</evidence>
<dbReference type="CDD" id="cd00167">
    <property type="entry name" value="SANT"/>
    <property type="match status" value="1"/>
</dbReference>
<evidence type="ECO:0000256" key="1">
    <source>
        <dbReference type="ARBA" id="ARBA00022723"/>
    </source>
</evidence>
<feature type="compositionally biased region" description="Basic residues" evidence="5">
    <location>
        <begin position="345"/>
        <end position="360"/>
    </location>
</feature>
<evidence type="ECO:0000256" key="5">
    <source>
        <dbReference type="SAM" id="MobiDB-lite"/>
    </source>
</evidence>
<evidence type="ECO:0000313" key="10">
    <source>
        <dbReference type="Proteomes" id="UP001150062"/>
    </source>
</evidence>
<feature type="region of interest" description="Disordered" evidence="5">
    <location>
        <begin position="345"/>
        <end position="380"/>
    </location>
</feature>
<keyword evidence="2 4" id="KW-0863">Zinc-finger</keyword>
<dbReference type="Proteomes" id="UP001150062">
    <property type="component" value="Unassembled WGS sequence"/>
</dbReference>
<dbReference type="InterPro" id="IPR017884">
    <property type="entry name" value="SANT_dom"/>
</dbReference>
<dbReference type="EMBL" id="JAOAOG010000061">
    <property type="protein sequence ID" value="KAJ6251364.1"/>
    <property type="molecule type" value="Genomic_DNA"/>
</dbReference>
<comment type="caution">
    <text evidence="9">The sequence shown here is derived from an EMBL/GenBank/DDBJ whole genome shotgun (WGS) entry which is preliminary data.</text>
</comment>
<dbReference type="Pfam" id="PF25299">
    <property type="entry name" value="ZZ_ADA2"/>
    <property type="match status" value="1"/>
</dbReference>
<dbReference type="SUPFAM" id="SSF46689">
    <property type="entry name" value="Homeodomain-like"/>
    <property type="match status" value="1"/>
</dbReference>
<keyword evidence="1" id="KW-0479">Metal-binding</keyword>
<dbReference type="Gene3D" id="1.10.10.60">
    <property type="entry name" value="Homeodomain-like"/>
    <property type="match status" value="1"/>
</dbReference>
<reference evidence="9" key="1">
    <citation type="submission" date="2022-08" db="EMBL/GenBank/DDBJ databases">
        <title>Novel sulfate-reducing endosymbionts in the free-living metamonad Anaeramoeba.</title>
        <authorList>
            <person name="Jerlstrom-Hultqvist J."/>
            <person name="Cepicka I."/>
            <person name="Gallot-Lavallee L."/>
            <person name="Salas-Leiva D."/>
            <person name="Curtis B.A."/>
            <person name="Zahonova K."/>
            <person name="Pipaliya S."/>
            <person name="Dacks J."/>
            <person name="Roger A.J."/>
        </authorList>
    </citation>
    <scope>NUCLEOTIDE SEQUENCE</scope>
    <source>
        <strain evidence="9">Schooner1</strain>
    </source>
</reference>
<dbReference type="SUPFAM" id="SSF57850">
    <property type="entry name" value="RING/U-box"/>
    <property type="match status" value="1"/>
</dbReference>
<dbReference type="InterPro" id="IPR043145">
    <property type="entry name" value="Znf_ZZ_sf"/>
</dbReference>
<dbReference type="Gene3D" id="3.30.60.90">
    <property type="match status" value="1"/>
</dbReference>
<dbReference type="InterPro" id="IPR001005">
    <property type="entry name" value="SANT/Myb"/>
</dbReference>